<keyword evidence="2" id="KW-1003">Cell membrane</keyword>
<sequence length="343" mass="39102">MAKYKKVTIGSYLSQNFTSSFLTIFLPLFFIGALVFIIKISALTASIQINFIEMIQLFSYNLPSILFYTLPISFLVAVVVTLLRLSNDNELMALFALGKKSQAIMYRFLFIASLFSIILLLLSLALMPKTKQQFSSFKHEKASKAQVNINPSKLGQKFGNLFVYVKSKEDRTLKDIVIYNKDKAHNDQLFIAKSATIDNNNSLVTLSLNNGSGYTFSKDSLKQINYQQMQVFQNLKTDKFTYSNIIAYWTALSQTKKMGRILFFIYISLIPMMALYIIASFAIINPRYQKNYAYQILGLTTIGLYAIATLLEKQGNPILLLISVICTFLIGILLFRKNVQRYF</sequence>
<proteinExistence type="predicted"/>
<evidence type="ECO:0000313" key="7">
    <source>
        <dbReference type="EMBL" id="SFV54610.1"/>
    </source>
</evidence>
<dbReference type="InterPro" id="IPR005495">
    <property type="entry name" value="LptG/LptF_permease"/>
</dbReference>
<feature type="transmembrane region" description="Helical" evidence="6">
    <location>
        <begin position="261"/>
        <end position="284"/>
    </location>
</feature>
<feature type="transmembrane region" description="Helical" evidence="6">
    <location>
        <begin position="291"/>
        <end position="311"/>
    </location>
</feature>
<protein>
    <submittedName>
        <fullName evidence="7">Predicted permease YjgP/YjgQ family</fullName>
    </submittedName>
</protein>
<dbReference type="AlphaFoldDB" id="A0A1W1BM21"/>
<keyword evidence="4 6" id="KW-1133">Transmembrane helix</keyword>
<accession>A0A1W1BM21</accession>
<dbReference type="PANTHER" id="PTHR33529">
    <property type="entry name" value="SLR0882 PROTEIN-RELATED"/>
    <property type="match status" value="1"/>
</dbReference>
<feature type="transmembrane region" description="Helical" evidence="6">
    <location>
        <begin position="21"/>
        <end position="45"/>
    </location>
</feature>
<feature type="transmembrane region" description="Helical" evidence="6">
    <location>
        <begin position="317"/>
        <end position="335"/>
    </location>
</feature>
<dbReference type="EMBL" id="FPHN01000037">
    <property type="protein sequence ID" value="SFV54610.1"/>
    <property type="molecule type" value="Genomic_DNA"/>
</dbReference>
<organism evidence="7">
    <name type="scientific">hydrothermal vent metagenome</name>
    <dbReference type="NCBI Taxonomy" id="652676"/>
    <lineage>
        <taxon>unclassified sequences</taxon>
        <taxon>metagenomes</taxon>
        <taxon>ecological metagenomes</taxon>
    </lineage>
</organism>
<keyword evidence="5 6" id="KW-0472">Membrane</keyword>
<gene>
    <name evidence="7" type="ORF">MNB_SV-14-1580</name>
</gene>
<name>A0A1W1BM21_9ZZZZ</name>
<dbReference type="Pfam" id="PF03739">
    <property type="entry name" value="LptF_LptG"/>
    <property type="match status" value="1"/>
</dbReference>
<evidence type="ECO:0000256" key="2">
    <source>
        <dbReference type="ARBA" id="ARBA00022475"/>
    </source>
</evidence>
<comment type="subcellular location">
    <subcellularLocation>
        <location evidence="1">Cell membrane</location>
        <topology evidence="1">Multi-pass membrane protein</topology>
    </subcellularLocation>
</comment>
<evidence type="ECO:0000256" key="5">
    <source>
        <dbReference type="ARBA" id="ARBA00023136"/>
    </source>
</evidence>
<feature type="transmembrane region" description="Helical" evidence="6">
    <location>
        <begin position="65"/>
        <end position="83"/>
    </location>
</feature>
<dbReference type="GO" id="GO:0015920">
    <property type="term" value="P:lipopolysaccharide transport"/>
    <property type="evidence" value="ECO:0007669"/>
    <property type="project" value="TreeGrafter"/>
</dbReference>
<dbReference type="GO" id="GO:0043190">
    <property type="term" value="C:ATP-binding cassette (ABC) transporter complex"/>
    <property type="evidence" value="ECO:0007669"/>
    <property type="project" value="TreeGrafter"/>
</dbReference>
<keyword evidence="3 6" id="KW-0812">Transmembrane</keyword>
<reference evidence="7" key="1">
    <citation type="submission" date="2016-10" db="EMBL/GenBank/DDBJ databases">
        <authorList>
            <person name="de Groot N.N."/>
        </authorList>
    </citation>
    <scope>NUCLEOTIDE SEQUENCE</scope>
</reference>
<feature type="transmembrane region" description="Helical" evidence="6">
    <location>
        <begin position="104"/>
        <end position="127"/>
    </location>
</feature>
<evidence type="ECO:0000256" key="6">
    <source>
        <dbReference type="SAM" id="Phobius"/>
    </source>
</evidence>
<evidence type="ECO:0000256" key="4">
    <source>
        <dbReference type="ARBA" id="ARBA00022989"/>
    </source>
</evidence>
<evidence type="ECO:0000256" key="3">
    <source>
        <dbReference type="ARBA" id="ARBA00022692"/>
    </source>
</evidence>
<evidence type="ECO:0000256" key="1">
    <source>
        <dbReference type="ARBA" id="ARBA00004651"/>
    </source>
</evidence>
<dbReference type="PANTHER" id="PTHR33529:SF7">
    <property type="entry name" value="LIPOPOLYSACCHARIDE EXPORT SYSTEM PERMEASE PROTEIN LPTF"/>
    <property type="match status" value="1"/>
</dbReference>